<reference evidence="2" key="1">
    <citation type="journal article" date="2022" name="Int. J. Mol. Sci.">
        <title>Draft Genome of Tanacetum Coccineum: Genomic Comparison of Closely Related Tanacetum-Family Plants.</title>
        <authorList>
            <person name="Yamashiro T."/>
            <person name="Shiraishi A."/>
            <person name="Nakayama K."/>
            <person name="Satake H."/>
        </authorList>
    </citation>
    <scope>NUCLEOTIDE SEQUENCE</scope>
</reference>
<keyword evidence="1" id="KW-0812">Transmembrane</keyword>
<organism evidence="2 3">
    <name type="scientific">Tanacetum coccineum</name>
    <dbReference type="NCBI Taxonomy" id="301880"/>
    <lineage>
        <taxon>Eukaryota</taxon>
        <taxon>Viridiplantae</taxon>
        <taxon>Streptophyta</taxon>
        <taxon>Embryophyta</taxon>
        <taxon>Tracheophyta</taxon>
        <taxon>Spermatophyta</taxon>
        <taxon>Magnoliopsida</taxon>
        <taxon>eudicotyledons</taxon>
        <taxon>Gunneridae</taxon>
        <taxon>Pentapetalae</taxon>
        <taxon>asterids</taxon>
        <taxon>campanulids</taxon>
        <taxon>Asterales</taxon>
        <taxon>Asteraceae</taxon>
        <taxon>Asteroideae</taxon>
        <taxon>Anthemideae</taxon>
        <taxon>Anthemidinae</taxon>
        <taxon>Tanacetum</taxon>
    </lineage>
</organism>
<evidence type="ECO:0000313" key="3">
    <source>
        <dbReference type="Proteomes" id="UP001151760"/>
    </source>
</evidence>
<evidence type="ECO:0000313" key="2">
    <source>
        <dbReference type="EMBL" id="GJT60012.1"/>
    </source>
</evidence>
<evidence type="ECO:0000256" key="1">
    <source>
        <dbReference type="SAM" id="Phobius"/>
    </source>
</evidence>
<name>A0ABQ5FBA2_9ASTR</name>
<protein>
    <submittedName>
        <fullName evidence="2">Leucine-rich repeat-containing protein</fullName>
    </submittedName>
</protein>
<feature type="transmembrane region" description="Helical" evidence="1">
    <location>
        <begin position="159"/>
        <end position="178"/>
    </location>
</feature>
<gene>
    <name evidence="2" type="ORF">Tco_1003545</name>
</gene>
<dbReference type="Proteomes" id="UP001151760">
    <property type="component" value="Unassembled WGS sequence"/>
</dbReference>
<proteinExistence type="predicted"/>
<dbReference type="EMBL" id="BQNB010017160">
    <property type="protein sequence ID" value="GJT60012.1"/>
    <property type="molecule type" value="Genomic_DNA"/>
</dbReference>
<comment type="caution">
    <text evidence="2">The sequence shown here is derived from an EMBL/GenBank/DDBJ whole genome shotgun (WGS) entry which is preliminary data.</text>
</comment>
<keyword evidence="1" id="KW-0472">Membrane</keyword>
<dbReference type="InterPro" id="IPR052592">
    <property type="entry name" value="LRR-RLK"/>
</dbReference>
<dbReference type="PANTHER" id="PTHR48054">
    <property type="entry name" value="RECEPTOR KINASE-LIKE PROTEIN XA21"/>
    <property type="match status" value="1"/>
</dbReference>
<dbReference type="SUPFAM" id="SSF52058">
    <property type="entry name" value="L domain-like"/>
    <property type="match status" value="1"/>
</dbReference>
<reference evidence="2" key="2">
    <citation type="submission" date="2022-01" db="EMBL/GenBank/DDBJ databases">
        <authorList>
            <person name="Yamashiro T."/>
            <person name="Shiraishi A."/>
            <person name="Satake H."/>
            <person name="Nakayama K."/>
        </authorList>
    </citation>
    <scope>NUCLEOTIDE SEQUENCE</scope>
</reference>
<feature type="transmembrane region" description="Helical" evidence="1">
    <location>
        <begin position="131"/>
        <end position="153"/>
    </location>
</feature>
<dbReference type="Gene3D" id="3.80.10.10">
    <property type="entry name" value="Ribonuclease Inhibitor"/>
    <property type="match status" value="1"/>
</dbReference>
<sequence length="463" mass="52579">MSQDLKTSDWQVIVNHGWSRCWVRTRHLFYFGALYVLSKTGRRFVSTLRTEDLVKADPVECSAALIHYTSCALLNEHEDDEKEKLDQDDDTDESDFQSEVLTMTNSQPQKSSETFQSVCIIDSKYKRLKRVVSLSLLRFQISWLLGVLMLQQIVAYGEVLLAAVLVRAFIIIHLCLIWKSLSLSNVKPSRPMTWTPSGYGLSLSIIHRYSEQVKFSGLQTGKFTDYDLSVTTNPLCSFPDVPMNEIASKVSFSSNTNFSGENNTTIYWKSKELISDRAAYDQFQWRNTAIDGKPHSVVITATTTKIVSPIWKENNFIDNRTCLQTRVNGLSGMIPSDHFQDLNNLISVDLGFNSFNGSIPSSLFSLQLLQQIKVSSNDFEGFLPNFSNPSLISLDTLDLSGQIIKLGVNDCDSTRCFDRFSRHLTWVRYWALHLMNAQRDNEEWNASQATPAGYTKKIPDGFE</sequence>
<keyword evidence="3" id="KW-1185">Reference proteome</keyword>
<dbReference type="PANTHER" id="PTHR48054:SF93">
    <property type="entry name" value="LEUCINE-RICH REPEAT-CONTAINING, PLANT-TYPE, LEUCINE-RICH REPEAT DOMAIN SUPERFAMILY"/>
    <property type="match status" value="1"/>
</dbReference>
<accession>A0ABQ5FBA2</accession>
<keyword evidence="1" id="KW-1133">Transmembrane helix</keyword>
<dbReference type="InterPro" id="IPR032675">
    <property type="entry name" value="LRR_dom_sf"/>
</dbReference>